<sequence length="172" mass="18961">MQTYFSKNRYLYMGSAFCLTIGGLFGMLMVLAISQEALPMSADVLVSQDRGFEAAWHILFRNAAVALLMISGLFLFAVPTLITLFLNGLWIGAVITSRLLDGVPFQQIVMKLLPHGIFEIPALVLAGAIGLKGLYFYFMPKKEWASHFRFIGYTAGLLIVGAVVEGYITARL</sequence>
<dbReference type="Proteomes" id="UP000615455">
    <property type="component" value="Unassembled WGS sequence"/>
</dbReference>
<organism evidence="2 3">
    <name type="scientific">Paenibacillus marchantiophytorum</name>
    <dbReference type="NCBI Taxonomy" id="1619310"/>
    <lineage>
        <taxon>Bacteria</taxon>
        <taxon>Bacillati</taxon>
        <taxon>Bacillota</taxon>
        <taxon>Bacilli</taxon>
        <taxon>Bacillales</taxon>
        <taxon>Paenibacillaceae</taxon>
        <taxon>Paenibacillus</taxon>
    </lineage>
</organism>
<evidence type="ECO:0008006" key="4">
    <source>
        <dbReference type="Google" id="ProtNLM"/>
    </source>
</evidence>
<keyword evidence="1" id="KW-0472">Membrane</keyword>
<dbReference type="RefSeq" id="WP_189018340.1">
    <property type="nucleotide sequence ID" value="NZ_BMHE01000044.1"/>
</dbReference>
<protein>
    <recommendedName>
        <fullName evidence="4">Stage II sporulation protein M</fullName>
    </recommendedName>
</protein>
<comment type="caution">
    <text evidence="2">The sequence shown here is derived from an EMBL/GenBank/DDBJ whole genome shotgun (WGS) entry which is preliminary data.</text>
</comment>
<evidence type="ECO:0000313" key="3">
    <source>
        <dbReference type="Proteomes" id="UP000615455"/>
    </source>
</evidence>
<feature type="transmembrane region" description="Helical" evidence="1">
    <location>
        <begin position="12"/>
        <end position="34"/>
    </location>
</feature>
<accession>A0ABQ1F8Z6</accession>
<feature type="transmembrane region" description="Helical" evidence="1">
    <location>
        <begin position="81"/>
        <end position="100"/>
    </location>
</feature>
<feature type="transmembrane region" description="Helical" evidence="1">
    <location>
        <begin position="54"/>
        <end position="76"/>
    </location>
</feature>
<feature type="transmembrane region" description="Helical" evidence="1">
    <location>
        <begin position="150"/>
        <end position="170"/>
    </location>
</feature>
<dbReference type="Pfam" id="PF01944">
    <property type="entry name" value="SpoIIM"/>
    <property type="match status" value="1"/>
</dbReference>
<evidence type="ECO:0000313" key="2">
    <source>
        <dbReference type="EMBL" id="GGA03521.1"/>
    </source>
</evidence>
<keyword evidence="1" id="KW-0812">Transmembrane</keyword>
<proteinExistence type="predicted"/>
<feature type="transmembrane region" description="Helical" evidence="1">
    <location>
        <begin position="120"/>
        <end position="138"/>
    </location>
</feature>
<gene>
    <name evidence="2" type="ORF">GCM10008018_56910</name>
</gene>
<name>A0ABQ1F8Z6_9BACL</name>
<dbReference type="PANTHER" id="PTHR35337">
    <property type="entry name" value="SLR1478 PROTEIN"/>
    <property type="match status" value="1"/>
</dbReference>
<evidence type="ECO:0000256" key="1">
    <source>
        <dbReference type="SAM" id="Phobius"/>
    </source>
</evidence>
<keyword evidence="1" id="KW-1133">Transmembrane helix</keyword>
<keyword evidence="3" id="KW-1185">Reference proteome</keyword>
<dbReference type="InterPro" id="IPR002798">
    <property type="entry name" value="SpoIIM-like"/>
</dbReference>
<dbReference type="PANTHER" id="PTHR35337:SF1">
    <property type="entry name" value="SLR1478 PROTEIN"/>
    <property type="match status" value="1"/>
</dbReference>
<reference evidence="3" key="1">
    <citation type="journal article" date="2019" name="Int. J. Syst. Evol. Microbiol.">
        <title>The Global Catalogue of Microorganisms (GCM) 10K type strain sequencing project: providing services to taxonomists for standard genome sequencing and annotation.</title>
        <authorList>
            <consortium name="The Broad Institute Genomics Platform"/>
            <consortium name="The Broad Institute Genome Sequencing Center for Infectious Disease"/>
            <person name="Wu L."/>
            <person name="Ma J."/>
        </authorList>
    </citation>
    <scope>NUCLEOTIDE SEQUENCE [LARGE SCALE GENOMIC DNA]</scope>
    <source>
        <strain evidence="3">CGMCC 1.15043</strain>
    </source>
</reference>
<dbReference type="EMBL" id="BMHE01000044">
    <property type="protein sequence ID" value="GGA03521.1"/>
    <property type="molecule type" value="Genomic_DNA"/>
</dbReference>